<dbReference type="AlphaFoldDB" id="A0A9X4MFH5"/>
<evidence type="ECO:0000256" key="3">
    <source>
        <dbReference type="ARBA" id="ARBA00022679"/>
    </source>
</evidence>
<dbReference type="GO" id="GO:0003723">
    <property type="term" value="F:RNA binding"/>
    <property type="evidence" value="ECO:0007669"/>
    <property type="project" value="InterPro"/>
</dbReference>
<dbReference type="GO" id="GO:0002128">
    <property type="term" value="P:tRNA nucleoside ribose methylation"/>
    <property type="evidence" value="ECO:0007669"/>
    <property type="project" value="TreeGrafter"/>
</dbReference>
<evidence type="ECO:0000256" key="5">
    <source>
        <dbReference type="SAM" id="MobiDB-lite"/>
    </source>
</evidence>
<dbReference type="GO" id="GO:0005829">
    <property type="term" value="C:cytosol"/>
    <property type="evidence" value="ECO:0007669"/>
    <property type="project" value="TreeGrafter"/>
</dbReference>
<dbReference type="EMBL" id="JAPHEH010000001">
    <property type="protein sequence ID" value="MDG4475290.1"/>
    <property type="molecule type" value="Genomic_DNA"/>
</dbReference>
<keyword evidence="3" id="KW-0808">Transferase</keyword>
<feature type="compositionally biased region" description="Basic and acidic residues" evidence="5">
    <location>
        <begin position="249"/>
        <end position="264"/>
    </location>
</feature>
<dbReference type="PANTHER" id="PTHR42786">
    <property type="entry name" value="TRNA/RRNA METHYLTRANSFERASE"/>
    <property type="match status" value="1"/>
</dbReference>
<accession>A0A9X4MFH5</accession>
<evidence type="ECO:0000313" key="8">
    <source>
        <dbReference type="Proteomes" id="UP001154240"/>
    </source>
</evidence>
<evidence type="ECO:0000313" key="7">
    <source>
        <dbReference type="EMBL" id="MDG4475290.1"/>
    </source>
</evidence>
<reference evidence="7" key="1">
    <citation type="journal article" date="2022" name="bioRxiv">
        <title>Thiovibrio frasassiensisgen. nov., sp. nov., an autotrophic, elemental sulfur disproportionating bacterium isolated from sulfidic karst sediment, and proposal of Thiovibrionaceae fam. nov.</title>
        <authorList>
            <person name="Aronson H."/>
            <person name="Thomas C."/>
            <person name="Bhattacharyya M."/>
            <person name="Eckstein S."/>
            <person name="Jensen S."/>
            <person name="Barco R."/>
            <person name="Macalady J."/>
            <person name="Amend J."/>
        </authorList>
    </citation>
    <scope>NUCLEOTIDE SEQUENCE</scope>
    <source>
        <strain evidence="7">RS19-109</strain>
    </source>
</reference>
<evidence type="ECO:0000256" key="2">
    <source>
        <dbReference type="ARBA" id="ARBA00022603"/>
    </source>
</evidence>
<evidence type="ECO:0000259" key="6">
    <source>
        <dbReference type="Pfam" id="PF00588"/>
    </source>
</evidence>
<dbReference type="Proteomes" id="UP001154240">
    <property type="component" value="Unassembled WGS sequence"/>
</dbReference>
<dbReference type="Gene3D" id="3.40.1280.10">
    <property type="match status" value="1"/>
</dbReference>
<dbReference type="InterPro" id="IPR001537">
    <property type="entry name" value="SpoU_MeTrfase"/>
</dbReference>
<protein>
    <submittedName>
        <fullName evidence="7">tRNA methyltransferase</fullName>
    </submittedName>
</protein>
<dbReference type="GO" id="GO:0008173">
    <property type="term" value="F:RNA methyltransferase activity"/>
    <property type="evidence" value="ECO:0007669"/>
    <property type="project" value="InterPro"/>
</dbReference>
<reference evidence="7" key="2">
    <citation type="submission" date="2022-10" db="EMBL/GenBank/DDBJ databases">
        <authorList>
            <person name="Aronson H.S."/>
        </authorList>
    </citation>
    <scope>NUCLEOTIDE SEQUENCE</scope>
    <source>
        <strain evidence="7">RS19-109</strain>
    </source>
</reference>
<organism evidence="7 8">
    <name type="scientific">Thiovibrio frasassiensis</name>
    <dbReference type="NCBI Taxonomy" id="2984131"/>
    <lineage>
        <taxon>Bacteria</taxon>
        <taxon>Pseudomonadati</taxon>
        <taxon>Thermodesulfobacteriota</taxon>
        <taxon>Desulfobulbia</taxon>
        <taxon>Desulfobulbales</taxon>
        <taxon>Thiovibrionaceae</taxon>
        <taxon>Thiovibrio</taxon>
    </lineage>
</organism>
<proteinExistence type="inferred from homology"/>
<dbReference type="Gene3D" id="1.10.8.590">
    <property type="match status" value="1"/>
</dbReference>
<name>A0A9X4MFH5_9BACT</name>
<dbReference type="SUPFAM" id="SSF75217">
    <property type="entry name" value="alpha/beta knot"/>
    <property type="match status" value="1"/>
</dbReference>
<dbReference type="PANTHER" id="PTHR42786:SF2">
    <property type="entry name" value="TRNA (CYTIDINE_URIDINE-2'-O-)-METHYLTRANSFERASE TRMJ"/>
    <property type="match status" value="1"/>
</dbReference>
<keyword evidence="8" id="KW-1185">Reference proteome</keyword>
<sequence>MSEAIQDTVRELMGQVAIVLVSPKFAENIGSAARTAANMGIGQLIVVCRDMPDRERMLRLATAKAAHLIDNLQHQQELDEALAPFGWVLGTSARQGKKRSTVNSPRQLMNEVLPQLKNNRVALLFGPENRGLANEELRYCNQITTIPTLDFSSLNLAQAVAILCHELHYSVLEAASRNGLPKAAAKQGDKRELEAMFGHVEEALTSSGFLQEGEDDYWMKSIRQFLGRIGLKAKEIKIIRGVCQQLIRRESQPRQERTPAERKGTSTGGTPPLTPEESP</sequence>
<keyword evidence="4" id="KW-0949">S-adenosyl-L-methionine</keyword>
<feature type="domain" description="tRNA/rRNA methyltransferase SpoU type" evidence="6">
    <location>
        <begin position="16"/>
        <end position="165"/>
    </location>
</feature>
<gene>
    <name evidence="7" type="ORF">OLX77_03835</name>
</gene>
<comment type="caution">
    <text evidence="7">The sequence shown here is derived from an EMBL/GenBank/DDBJ whole genome shotgun (WGS) entry which is preliminary data.</text>
</comment>
<evidence type="ECO:0000256" key="1">
    <source>
        <dbReference type="ARBA" id="ARBA00007228"/>
    </source>
</evidence>
<feature type="compositionally biased region" description="Low complexity" evidence="5">
    <location>
        <begin position="268"/>
        <end position="279"/>
    </location>
</feature>
<dbReference type="InterPro" id="IPR029026">
    <property type="entry name" value="tRNA_m1G_MTases_N"/>
</dbReference>
<dbReference type="CDD" id="cd18093">
    <property type="entry name" value="SpoU-like_TrmJ"/>
    <property type="match status" value="1"/>
</dbReference>
<dbReference type="PIRSF" id="PIRSF004808">
    <property type="entry name" value="LasT"/>
    <property type="match status" value="1"/>
</dbReference>
<evidence type="ECO:0000256" key="4">
    <source>
        <dbReference type="ARBA" id="ARBA00022691"/>
    </source>
</evidence>
<comment type="similarity">
    <text evidence="1">Belongs to the class IV-like SAM-binding methyltransferase superfamily. RNA methyltransferase TrmH family.</text>
</comment>
<dbReference type="RefSeq" id="WP_307632265.1">
    <property type="nucleotide sequence ID" value="NZ_JAPHEH010000001.1"/>
</dbReference>
<dbReference type="Pfam" id="PF00588">
    <property type="entry name" value="SpoU_methylase"/>
    <property type="match status" value="1"/>
</dbReference>
<dbReference type="InterPro" id="IPR004384">
    <property type="entry name" value="RNA_MeTrfase_TrmJ/LasT"/>
</dbReference>
<dbReference type="InterPro" id="IPR029028">
    <property type="entry name" value="Alpha/beta_knot_MTases"/>
</dbReference>
<feature type="region of interest" description="Disordered" evidence="5">
    <location>
        <begin position="249"/>
        <end position="279"/>
    </location>
</feature>
<keyword evidence="2 7" id="KW-0489">Methyltransferase</keyword>